<dbReference type="EMBL" id="WJEE01000001">
    <property type="protein sequence ID" value="MRI64805.1"/>
    <property type="molecule type" value="Genomic_DNA"/>
</dbReference>
<dbReference type="Pfam" id="PF13508">
    <property type="entry name" value="Acetyltransf_7"/>
    <property type="match status" value="1"/>
</dbReference>
<evidence type="ECO:0000313" key="3">
    <source>
        <dbReference type="Proteomes" id="UP000435187"/>
    </source>
</evidence>
<evidence type="ECO:0000259" key="1">
    <source>
        <dbReference type="PROSITE" id="PS51186"/>
    </source>
</evidence>
<dbReference type="InterPro" id="IPR016181">
    <property type="entry name" value="Acyl_CoA_acyltransferase"/>
</dbReference>
<dbReference type="GO" id="GO:0016747">
    <property type="term" value="F:acyltransferase activity, transferring groups other than amino-acyl groups"/>
    <property type="evidence" value="ECO:0007669"/>
    <property type="project" value="InterPro"/>
</dbReference>
<name>A0A6N7QV97_9BACI</name>
<dbReference type="AlphaFoldDB" id="A0A6N7QV97"/>
<dbReference type="InterPro" id="IPR000182">
    <property type="entry name" value="GNAT_dom"/>
</dbReference>
<reference evidence="2 3" key="1">
    <citation type="submission" date="2019-10" db="EMBL/GenBank/DDBJ databases">
        <title>Gracilibacillus salitolerans sp. nov., a moderate halophile isolated from a saline soil in northwest China.</title>
        <authorList>
            <person name="Gan L."/>
        </authorList>
    </citation>
    <scope>NUCLEOTIDE SEQUENCE [LARGE SCALE GENOMIC DNA]</scope>
    <source>
        <strain evidence="2 3">TP2-8</strain>
    </source>
</reference>
<dbReference type="RefSeq" id="WP_153833701.1">
    <property type="nucleotide sequence ID" value="NZ_JBHUMW010000007.1"/>
</dbReference>
<gene>
    <name evidence="2" type="ORF">GH885_00405</name>
</gene>
<dbReference type="SUPFAM" id="SSF55729">
    <property type="entry name" value="Acyl-CoA N-acyltransferases (Nat)"/>
    <property type="match status" value="1"/>
</dbReference>
<organism evidence="2 3">
    <name type="scientific">Gracilibacillus thailandensis</name>
    <dbReference type="NCBI Taxonomy" id="563735"/>
    <lineage>
        <taxon>Bacteria</taxon>
        <taxon>Bacillati</taxon>
        <taxon>Bacillota</taxon>
        <taxon>Bacilli</taxon>
        <taxon>Bacillales</taxon>
        <taxon>Bacillaceae</taxon>
        <taxon>Gracilibacillus</taxon>
    </lineage>
</organism>
<accession>A0A6N7QV97</accession>
<dbReference type="Gene3D" id="3.40.630.30">
    <property type="match status" value="1"/>
</dbReference>
<keyword evidence="2" id="KW-0808">Transferase</keyword>
<proteinExistence type="predicted"/>
<comment type="caution">
    <text evidence="2">The sequence shown here is derived from an EMBL/GenBank/DDBJ whole genome shotgun (WGS) entry which is preliminary data.</text>
</comment>
<protein>
    <submittedName>
        <fullName evidence="2">GNAT family N-acetyltransferase</fullName>
    </submittedName>
</protein>
<dbReference type="Proteomes" id="UP000435187">
    <property type="component" value="Unassembled WGS sequence"/>
</dbReference>
<keyword evidence="3" id="KW-1185">Reference proteome</keyword>
<dbReference type="CDD" id="cd04301">
    <property type="entry name" value="NAT_SF"/>
    <property type="match status" value="1"/>
</dbReference>
<dbReference type="PROSITE" id="PS51186">
    <property type="entry name" value="GNAT"/>
    <property type="match status" value="1"/>
</dbReference>
<sequence length="162" mass="18970">MKIIELQERNNLFEEALQVFWKQWGNEHNYTFYEDAMVHSCTTKSAIPRFYVAVKEGNIIGTYALIRNDLNSRQDLCPWLACLYVEEQHRGNQFGYKLLEHALEETAKKGYKNLYLSTDLEGYYEKYGWINSGIVYGVSGEHIKLYEKETGQRSKKAPLPSR</sequence>
<feature type="domain" description="N-acetyltransferase" evidence="1">
    <location>
        <begin position="1"/>
        <end position="152"/>
    </location>
</feature>
<evidence type="ECO:0000313" key="2">
    <source>
        <dbReference type="EMBL" id="MRI64805.1"/>
    </source>
</evidence>